<reference evidence="2" key="1">
    <citation type="submission" date="2021-02" db="EMBL/GenBank/DDBJ databases">
        <authorList>
            <person name="Nowell W R."/>
        </authorList>
    </citation>
    <scope>NUCLEOTIDE SEQUENCE</scope>
</reference>
<comment type="caution">
    <text evidence="2">The sequence shown here is derived from an EMBL/GenBank/DDBJ whole genome shotgun (WGS) entry which is preliminary data.</text>
</comment>
<evidence type="ECO:0000313" key="2">
    <source>
        <dbReference type="EMBL" id="CAF1622851.1"/>
    </source>
</evidence>
<keyword evidence="3" id="KW-1185">Reference proteome</keyword>
<dbReference type="EMBL" id="CAJNOH010005391">
    <property type="protein sequence ID" value="CAF1397146.1"/>
    <property type="molecule type" value="Genomic_DNA"/>
</dbReference>
<protein>
    <submittedName>
        <fullName evidence="2">Uncharacterized protein</fullName>
    </submittedName>
</protein>
<sequence>MPPCPRCGRTDKVYYWPAYIDNHHRLKADMAASATAAAARLRAADNAGATTARAAAAATGIQLPDFTTLRDPNAPAAAAVAALASIAAAVRAPHSSEGDYADYAPGRDRLGYIGSRSKFCFFRPFGSNSDFICEYKH</sequence>
<evidence type="ECO:0000313" key="1">
    <source>
        <dbReference type="EMBL" id="CAF1397146.1"/>
    </source>
</evidence>
<dbReference type="Proteomes" id="UP000663854">
    <property type="component" value="Unassembled WGS sequence"/>
</dbReference>
<evidence type="ECO:0000313" key="3">
    <source>
        <dbReference type="Proteomes" id="UP000663870"/>
    </source>
</evidence>
<gene>
    <name evidence="2" type="ORF">JXQ802_LOCUS50812</name>
    <name evidence="1" type="ORF">PYM288_LOCUS34631</name>
</gene>
<dbReference type="EMBL" id="CAJNOL010006881">
    <property type="protein sequence ID" value="CAF1622851.1"/>
    <property type="molecule type" value="Genomic_DNA"/>
</dbReference>
<organism evidence="2 3">
    <name type="scientific">Rotaria sordida</name>
    <dbReference type="NCBI Taxonomy" id="392033"/>
    <lineage>
        <taxon>Eukaryota</taxon>
        <taxon>Metazoa</taxon>
        <taxon>Spiralia</taxon>
        <taxon>Gnathifera</taxon>
        <taxon>Rotifera</taxon>
        <taxon>Eurotatoria</taxon>
        <taxon>Bdelloidea</taxon>
        <taxon>Philodinida</taxon>
        <taxon>Philodinidae</taxon>
        <taxon>Rotaria</taxon>
    </lineage>
</organism>
<dbReference type="AlphaFoldDB" id="A0A816CHM3"/>
<proteinExistence type="predicted"/>
<accession>A0A816CHM3</accession>
<dbReference type="Proteomes" id="UP000663870">
    <property type="component" value="Unassembled WGS sequence"/>
</dbReference>
<name>A0A816CHM3_9BILA</name>